<reference evidence="6" key="1">
    <citation type="submission" date="2019-11" db="EMBL/GenBank/DDBJ databases">
        <authorList>
            <person name="Liu Y."/>
            <person name="Hou J."/>
            <person name="Li T.-Q."/>
            <person name="Guan C.-H."/>
            <person name="Wu X."/>
            <person name="Wu H.-Z."/>
            <person name="Ling F."/>
            <person name="Zhang R."/>
            <person name="Shi X.-G."/>
            <person name="Ren J.-P."/>
            <person name="Chen E.-F."/>
            <person name="Sun J.-M."/>
        </authorList>
    </citation>
    <scope>NUCLEOTIDE SEQUENCE</scope>
    <source>
        <strain evidence="6">Adult_tree_wgs_1</strain>
        <tissue evidence="6">Leaves</tissue>
    </source>
</reference>
<evidence type="ECO:0000256" key="2">
    <source>
        <dbReference type="ARBA" id="ARBA00022723"/>
    </source>
</evidence>
<dbReference type="GO" id="GO:0016705">
    <property type="term" value="F:oxidoreductase activity, acting on paired donors, with incorporation or reduction of molecular oxygen"/>
    <property type="evidence" value="ECO:0007669"/>
    <property type="project" value="InterPro"/>
</dbReference>
<evidence type="ECO:0000256" key="5">
    <source>
        <dbReference type="ARBA" id="ARBA00023033"/>
    </source>
</evidence>
<dbReference type="PANTHER" id="PTHR47947">
    <property type="entry name" value="CYTOCHROME P450 82C3-RELATED"/>
    <property type="match status" value="1"/>
</dbReference>
<dbReference type="Gene3D" id="1.10.630.10">
    <property type="entry name" value="Cytochrome P450"/>
    <property type="match status" value="2"/>
</dbReference>
<dbReference type="GO" id="GO:0004497">
    <property type="term" value="F:monooxygenase activity"/>
    <property type="evidence" value="ECO:0007669"/>
    <property type="project" value="UniProtKB-KW"/>
</dbReference>
<evidence type="ECO:0000256" key="4">
    <source>
        <dbReference type="ARBA" id="ARBA00023004"/>
    </source>
</evidence>
<proteinExistence type="predicted"/>
<dbReference type="Pfam" id="PF00067">
    <property type="entry name" value="p450"/>
    <property type="match status" value="2"/>
</dbReference>
<name>A0A834GLR9_RHOSS</name>
<comment type="caution">
    <text evidence="6">The sequence shown here is derived from an EMBL/GenBank/DDBJ whole genome shotgun (WGS) entry which is preliminary data.</text>
</comment>
<sequence length="594" mass="67871">MYGKTQPYGHVRFSSMPCPVALTDGAKEALVQWYDKSVSGQPPVEPLAGAGSGETPLFPTSAVNRMAWFKLTKSRIPAPAMTFSSDSATPIMRLRRFATREIFSSARIQMTSRIRADEVRCLAKKLFARGNRKLVEVNLLFYVLTFNVMMKMVSGERYFEGDELESEKGRVEFNDIKQTFAPPSRPAVSDFFPFLKLLSSVIGRVKSERLQKKRDAFMQNLVDAQRRKKRSCPVTEEGDERRKNIIDVMLMLQESEPEFYTDAVIKAIIKVMLVGGTETSITTLEAAVSFLISHPNEFNKARDEIDSNVEQSRLMDDGDLSKLSYLHCIINETLRLGPTIPLIPLHESSRECVVGDDIRFGFSQFRALIRRLKHAATYRSPQQIDRGKRWRLCRVQHKNLPPSPPRIPILGHFHLLKKPFHHALHNRSLKYGPVFSLRFGCRPVLVISSPSAVEECFTKNDIIFANRPLFPSTRRPENEVVSFPMVPYGPQWLSLRRFASIEIFSSGRVQMTSRIRADKVRCLAKKLFAGGNRKVEVNRLFYMLNFNIMMKVVSGERRFEGDELESEKGRVEFKDVRQMFSPPVGLLWVTSFLS</sequence>
<dbReference type="OrthoDB" id="2789670at2759"/>
<evidence type="ECO:0000313" key="7">
    <source>
        <dbReference type="Proteomes" id="UP000626092"/>
    </source>
</evidence>
<dbReference type="InterPro" id="IPR050651">
    <property type="entry name" value="Plant_Cytochrome_P450_Monoox"/>
</dbReference>
<dbReference type="PANTHER" id="PTHR47947:SF13">
    <property type="entry name" value="CYTOCHROME P450, FAMILY 81, SUBFAMILY K, POLYPEPTIDE 1-RELATED"/>
    <property type="match status" value="1"/>
</dbReference>
<keyword evidence="2" id="KW-0479">Metal-binding</keyword>
<organism evidence="6 7">
    <name type="scientific">Rhododendron simsii</name>
    <name type="common">Sims's rhododendron</name>
    <dbReference type="NCBI Taxonomy" id="118357"/>
    <lineage>
        <taxon>Eukaryota</taxon>
        <taxon>Viridiplantae</taxon>
        <taxon>Streptophyta</taxon>
        <taxon>Embryophyta</taxon>
        <taxon>Tracheophyta</taxon>
        <taxon>Spermatophyta</taxon>
        <taxon>Magnoliopsida</taxon>
        <taxon>eudicotyledons</taxon>
        <taxon>Gunneridae</taxon>
        <taxon>Pentapetalae</taxon>
        <taxon>asterids</taxon>
        <taxon>Ericales</taxon>
        <taxon>Ericaceae</taxon>
        <taxon>Ericoideae</taxon>
        <taxon>Rhodoreae</taxon>
        <taxon>Rhododendron</taxon>
    </lineage>
</organism>
<evidence type="ECO:0008006" key="8">
    <source>
        <dbReference type="Google" id="ProtNLM"/>
    </source>
</evidence>
<dbReference type="GO" id="GO:0020037">
    <property type="term" value="F:heme binding"/>
    <property type="evidence" value="ECO:0007669"/>
    <property type="project" value="InterPro"/>
</dbReference>
<evidence type="ECO:0000313" key="6">
    <source>
        <dbReference type="EMBL" id="KAF7138104.1"/>
    </source>
</evidence>
<keyword evidence="1" id="KW-0349">Heme</keyword>
<accession>A0A834GLR9</accession>
<evidence type="ECO:0000256" key="3">
    <source>
        <dbReference type="ARBA" id="ARBA00023002"/>
    </source>
</evidence>
<keyword evidence="5" id="KW-0503">Monooxygenase</keyword>
<keyword evidence="4" id="KW-0408">Iron</keyword>
<evidence type="ECO:0000256" key="1">
    <source>
        <dbReference type="ARBA" id="ARBA00022617"/>
    </source>
</evidence>
<keyword evidence="3" id="KW-0560">Oxidoreductase</keyword>
<dbReference type="Proteomes" id="UP000626092">
    <property type="component" value="Unassembled WGS sequence"/>
</dbReference>
<keyword evidence="7" id="KW-1185">Reference proteome</keyword>
<dbReference type="EMBL" id="WJXA01000007">
    <property type="protein sequence ID" value="KAF7138104.1"/>
    <property type="molecule type" value="Genomic_DNA"/>
</dbReference>
<dbReference type="InterPro" id="IPR001128">
    <property type="entry name" value="Cyt_P450"/>
</dbReference>
<dbReference type="AlphaFoldDB" id="A0A834GLR9"/>
<dbReference type="SUPFAM" id="SSF48264">
    <property type="entry name" value="Cytochrome P450"/>
    <property type="match status" value="2"/>
</dbReference>
<protein>
    <recommendedName>
        <fullName evidence="8">Cytochrome P450</fullName>
    </recommendedName>
</protein>
<dbReference type="InterPro" id="IPR002401">
    <property type="entry name" value="Cyt_P450_E_grp-I"/>
</dbReference>
<dbReference type="PRINTS" id="PR00463">
    <property type="entry name" value="EP450I"/>
</dbReference>
<gene>
    <name evidence="6" type="ORF">RHSIM_Rhsim07G0223000</name>
</gene>
<dbReference type="InterPro" id="IPR036396">
    <property type="entry name" value="Cyt_P450_sf"/>
</dbReference>
<dbReference type="GO" id="GO:0005506">
    <property type="term" value="F:iron ion binding"/>
    <property type="evidence" value="ECO:0007669"/>
    <property type="project" value="InterPro"/>
</dbReference>